<dbReference type="OrthoDB" id="1685715at2759"/>
<dbReference type="AlphaFoldDB" id="A0A2I0L030"/>
<keyword evidence="2" id="KW-1185">Reference proteome</keyword>
<proteinExistence type="predicted"/>
<dbReference type="Proteomes" id="UP000233551">
    <property type="component" value="Unassembled WGS sequence"/>
</dbReference>
<accession>A0A2I0L030</accession>
<dbReference type="EMBL" id="PGOL01000241">
    <property type="protein sequence ID" value="PKI74052.1"/>
    <property type="molecule type" value="Genomic_DNA"/>
</dbReference>
<gene>
    <name evidence="1" type="ORF">CRG98_005530</name>
</gene>
<evidence type="ECO:0000313" key="1">
    <source>
        <dbReference type="EMBL" id="PKI74052.1"/>
    </source>
</evidence>
<comment type="caution">
    <text evidence="1">The sequence shown here is derived from an EMBL/GenBank/DDBJ whole genome shotgun (WGS) entry which is preliminary data.</text>
</comment>
<organism evidence="1 2">
    <name type="scientific">Punica granatum</name>
    <name type="common">Pomegranate</name>
    <dbReference type="NCBI Taxonomy" id="22663"/>
    <lineage>
        <taxon>Eukaryota</taxon>
        <taxon>Viridiplantae</taxon>
        <taxon>Streptophyta</taxon>
        <taxon>Embryophyta</taxon>
        <taxon>Tracheophyta</taxon>
        <taxon>Spermatophyta</taxon>
        <taxon>Magnoliopsida</taxon>
        <taxon>eudicotyledons</taxon>
        <taxon>Gunneridae</taxon>
        <taxon>Pentapetalae</taxon>
        <taxon>rosids</taxon>
        <taxon>malvids</taxon>
        <taxon>Myrtales</taxon>
        <taxon>Lythraceae</taxon>
        <taxon>Punica</taxon>
    </lineage>
</organism>
<reference evidence="1 2" key="1">
    <citation type="submission" date="2017-11" db="EMBL/GenBank/DDBJ databases">
        <title>De-novo sequencing of pomegranate (Punica granatum L.) genome.</title>
        <authorList>
            <person name="Akparov Z."/>
            <person name="Amiraslanov A."/>
            <person name="Hajiyeva S."/>
            <person name="Abbasov M."/>
            <person name="Kaur K."/>
            <person name="Hamwieh A."/>
            <person name="Solovyev V."/>
            <person name="Salamov A."/>
            <person name="Braich B."/>
            <person name="Kosarev P."/>
            <person name="Mahmoud A."/>
            <person name="Hajiyev E."/>
            <person name="Babayeva S."/>
            <person name="Izzatullayeva V."/>
            <person name="Mammadov A."/>
            <person name="Mammadov A."/>
            <person name="Sharifova S."/>
            <person name="Ojaghi J."/>
            <person name="Eynullazada K."/>
            <person name="Bayramov B."/>
            <person name="Abdulazimova A."/>
            <person name="Shahmuradov I."/>
        </authorList>
    </citation>
    <scope>NUCLEOTIDE SEQUENCE [LARGE SCALE GENOMIC DNA]</scope>
    <source>
        <strain evidence="2">cv. AG2017</strain>
        <tissue evidence="1">Leaf</tissue>
    </source>
</reference>
<evidence type="ECO:0000313" key="2">
    <source>
        <dbReference type="Proteomes" id="UP000233551"/>
    </source>
</evidence>
<sequence>MASLISITFSFPLVPWKTPSKEMCPGAPSRAGLAVGRAGDTKAPGLPALRDLTRARFFTNIGCHQDHIEAYTRSRSFCSCMNMESCCSCFVLSGYWVGPDLDDGWGLVEAFVNRL</sequence>
<name>A0A2I0L030_PUNGR</name>
<dbReference type="GeneID" id="116195981"/>
<protein>
    <submittedName>
        <fullName evidence="1">Uncharacterized protein</fullName>
    </submittedName>
</protein>